<feature type="domain" description="AMP-dependent synthetase/ligase" evidence="3">
    <location>
        <begin position="55"/>
        <end position="413"/>
    </location>
</feature>
<dbReference type="InterPro" id="IPR045851">
    <property type="entry name" value="AMP-bd_C_sf"/>
</dbReference>
<evidence type="ECO:0000256" key="2">
    <source>
        <dbReference type="ARBA" id="ARBA00022598"/>
    </source>
</evidence>
<comment type="caution">
    <text evidence="5">The sequence shown here is derived from an EMBL/GenBank/DDBJ whole genome shotgun (WGS) entry which is preliminary data.</text>
</comment>
<reference evidence="5" key="1">
    <citation type="journal article" date="2014" name="Int. J. Syst. Evol. Microbiol.">
        <title>Complete genome sequence of Corynebacterium casei LMG S-19264T (=DSM 44701T), isolated from a smear-ripened cheese.</title>
        <authorList>
            <consortium name="US DOE Joint Genome Institute (JGI-PGF)"/>
            <person name="Walter F."/>
            <person name="Albersmeier A."/>
            <person name="Kalinowski J."/>
            <person name="Ruckert C."/>
        </authorList>
    </citation>
    <scope>NUCLEOTIDE SEQUENCE</scope>
    <source>
        <strain evidence="5">CGMCC 4.3508</strain>
    </source>
</reference>
<sequence>MSSAPDPRAAAARAAAELTGPGGPFELSTETVLGAPIAVRRHRRRSLRELLDASQAWGERDYLVTADRRISFTEHAAAAQALARALADRYDVGRGDRIGILAANGPEWVIAFWAAQCLGAVAVAYNAWWAAPEVAYGIRHTEPAVIVADTKRAVLAADTGVPVLTTTEDLPQLIAGHRGAAPVVPVAEDDPAVLLYTSGTTGRPKGVVHTHRNLIAITDYHRYTDALGAAVGGRAHREPSDKRFLLTSPLFHIASLHNLVIPRLTTGAAVVLHTGAFDAEQVLALMERERVTNWGAVPTLAARLLEHDLRGYDLSALTSLSLNAAPSSPAFQQRLRGRLPGTGIALTTSYGLTESGTAATVATPAELAGDPETVGRPILGVSVEIRDTAGIPVAEGTEGEIWVRSPYVMLGYWRDVAATAAAIDSRRWLRTGDFGTLSGGALRMAGRRTDLILRGGENVYPIEIENVLDEHPAVRESAVLGVPDDDLGQRVAAVVVTDDPDTLDADELRAFTAQRLAYFKVPERWTITTSPLPRNATGKVLRREITP</sequence>
<evidence type="ECO:0000259" key="3">
    <source>
        <dbReference type="Pfam" id="PF00501"/>
    </source>
</evidence>
<feature type="domain" description="AMP-binding enzyme C-terminal" evidence="4">
    <location>
        <begin position="463"/>
        <end position="539"/>
    </location>
</feature>
<name>A0A917VMJ8_9NOCA</name>
<dbReference type="PANTHER" id="PTHR43201">
    <property type="entry name" value="ACYL-COA SYNTHETASE"/>
    <property type="match status" value="1"/>
</dbReference>
<keyword evidence="6" id="KW-1185">Reference proteome</keyword>
<dbReference type="InterPro" id="IPR000873">
    <property type="entry name" value="AMP-dep_synth/lig_dom"/>
</dbReference>
<organism evidence="5 6">
    <name type="scientific">Nocardia jinanensis</name>
    <dbReference type="NCBI Taxonomy" id="382504"/>
    <lineage>
        <taxon>Bacteria</taxon>
        <taxon>Bacillati</taxon>
        <taxon>Actinomycetota</taxon>
        <taxon>Actinomycetes</taxon>
        <taxon>Mycobacteriales</taxon>
        <taxon>Nocardiaceae</taxon>
        <taxon>Nocardia</taxon>
    </lineage>
</organism>
<protein>
    <submittedName>
        <fullName evidence="5">Long-chain-fatty-acid--CoA ligase</fullName>
    </submittedName>
</protein>
<reference evidence="5" key="2">
    <citation type="submission" date="2020-09" db="EMBL/GenBank/DDBJ databases">
        <authorList>
            <person name="Sun Q."/>
            <person name="Zhou Y."/>
        </authorList>
    </citation>
    <scope>NUCLEOTIDE SEQUENCE</scope>
    <source>
        <strain evidence="5">CGMCC 4.3508</strain>
    </source>
</reference>
<evidence type="ECO:0000256" key="1">
    <source>
        <dbReference type="ARBA" id="ARBA00006432"/>
    </source>
</evidence>
<dbReference type="Pfam" id="PF00501">
    <property type="entry name" value="AMP-binding"/>
    <property type="match status" value="1"/>
</dbReference>
<dbReference type="SUPFAM" id="SSF56801">
    <property type="entry name" value="Acetyl-CoA synthetase-like"/>
    <property type="match status" value="1"/>
</dbReference>
<accession>A0A917VMJ8</accession>
<dbReference type="Proteomes" id="UP000638263">
    <property type="component" value="Unassembled WGS sequence"/>
</dbReference>
<dbReference type="EMBL" id="BMMH01000001">
    <property type="protein sequence ID" value="GGK96122.1"/>
    <property type="molecule type" value="Genomic_DNA"/>
</dbReference>
<evidence type="ECO:0000313" key="6">
    <source>
        <dbReference type="Proteomes" id="UP000638263"/>
    </source>
</evidence>
<dbReference type="PANTHER" id="PTHR43201:SF5">
    <property type="entry name" value="MEDIUM-CHAIN ACYL-COA LIGASE ACSF2, MITOCHONDRIAL"/>
    <property type="match status" value="1"/>
</dbReference>
<gene>
    <name evidence="5" type="ORF">GCM10011588_08140</name>
</gene>
<dbReference type="InterPro" id="IPR025110">
    <property type="entry name" value="AMP-bd_C"/>
</dbReference>
<dbReference type="GO" id="GO:0006631">
    <property type="term" value="P:fatty acid metabolic process"/>
    <property type="evidence" value="ECO:0007669"/>
    <property type="project" value="TreeGrafter"/>
</dbReference>
<dbReference type="InterPro" id="IPR042099">
    <property type="entry name" value="ANL_N_sf"/>
</dbReference>
<dbReference type="Pfam" id="PF13193">
    <property type="entry name" value="AMP-binding_C"/>
    <property type="match status" value="1"/>
</dbReference>
<dbReference type="PROSITE" id="PS00455">
    <property type="entry name" value="AMP_BINDING"/>
    <property type="match status" value="1"/>
</dbReference>
<dbReference type="InterPro" id="IPR020845">
    <property type="entry name" value="AMP-binding_CS"/>
</dbReference>
<comment type="similarity">
    <text evidence="1">Belongs to the ATP-dependent AMP-binding enzyme family.</text>
</comment>
<dbReference type="RefSeq" id="WP_062996219.1">
    <property type="nucleotide sequence ID" value="NZ_BMMH01000001.1"/>
</dbReference>
<dbReference type="GO" id="GO:0031956">
    <property type="term" value="F:medium-chain fatty acid-CoA ligase activity"/>
    <property type="evidence" value="ECO:0007669"/>
    <property type="project" value="TreeGrafter"/>
</dbReference>
<keyword evidence="2 5" id="KW-0436">Ligase</keyword>
<evidence type="ECO:0000313" key="5">
    <source>
        <dbReference type="EMBL" id="GGK96122.1"/>
    </source>
</evidence>
<dbReference type="Gene3D" id="3.40.50.12780">
    <property type="entry name" value="N-terminal domain of ligase-like"/>
    <property type="match status" value="1"/>
</dbReference>
<dbReference type="AlphaFoldDB" id="A0A917VMJ8"/>
<evidence type="ECO:0000259" key="4">
    <source>
        <dbReference type="Pfam" id="PF13193"/>
    </source>
</evidence>
<dbReference type="Gene3D" id="3.30.300.30">
    <property type="match status" value="1"/>
</dbReference>
<proteinExistence type="inferred from homology"/>